<comment type="caution">
    <text evidence="3">The sequence shown here is derived from an EMBL/GenBank/DDBJ whole genome shotgun (WGS) entry which is preliminary data.</text>
</comment>
<sequence length="1806" mass="194580">MAGVAEMLRSTLGENRFAVLSAVAGQVEPVSGRAIAGELKVSPTTASDHLSLLEAAGLVRSSTVGRAKLWGLDMDCDLVRAWLREAGGEVASPASSGGAGVTFERKVVADYLGRLLAGDTAAGLGSSRVVVSVALQQAPEFTVDDVVVRAALEGEAEPSLVLALAARRTPLLQTSNVKSQKLFKGLVQQLMLAEPDGPELRLGLAVSGAQEHTEQLKVLVGAAAGQSGATGFFTLVRTAGKFNTEVQGRLKQIEGLVEKALVDLGQQNPPTDVVEQWTWELLRRLVVLSPRMEGPDDSDWAALPRVLRPFSTQGTLYGGTLLRDRLLTLADEWAPVAALVDVSMVRRRVHELLDSEAGRHAAGWRALELLAEQARDAVGDEIVSVDRVRRVRLDRSDVVEALTTSAVGSAGVVLHGESGVGKSAVALRLVTATGKDAGEAAAEGGADVQAAAVQVVCMNLRHLPGTVLEFEALLGVPLKGLLAEMSAPTRLLVVDGADAVGEGRQELLTYVVNAAVTADVHVVAVTASDVKQLVVDTLTGSVGQGVVEVAVPPLTDAQVDVVVAELSELEAMAANPSSRELLRRPVLVDLLVRGGVEGVPVSDFDAMEQVWAGLVRRREASDRGTPGARNLVMLQLARQVLDGRDQLDAAVTLDPDAVEGLRKDGLLRTPQDNPYRPAPEFAHDELRRYAVARLLLAEDVIKRLVDAGVPRWALGAARLACQAMLVAGDTPGNPAAGRFMRWQGRFNELVGAGHGERWADVPGEALLTLGDPRAVLRDAWPQLRADDGAGVQRLVRLVDQRLRDESKFVRVAPVEPLIESLLEDETPWASSKPERTLLMDWLRSLATSQTPSGYALREQLRGLLVDFCAVADERLRVADEEREAERAARAAAMTDEERAEREARFKKLPRSLFQEIGYPRGRPRRERPAISREITDETVVELFALLGADLGADGEALLRRVAEAAPEDLKPAMEGVTCGHALGRYRQGFLTEMVLAYYLDEEQDGQGGHINDEGVRDHNFWGIGVPHAASWRGPFMALFENDPVGGIAALNRILNHAALVRARTMASGYGYYGPVEDSDLDQFRTELTITGVPHAYVGDGNVWNWYRGTGVGPYPCMSALQALERVCDHIIGLGMPLERLVSMLLDGCDNVAMVALVVGLLVRHLDKAGKLLDRFLAEPDVWHFEFNRITHDHGFFRASSDGIVHAERQQWSLREAAMSLVLAAGPERAEELRSVGRQLVDRFRQRIEQLGDAVPAQAANMELNTVRGWASGLDRATYSTTETDEGWVIESNPPAEVTAVLSEGLGWVRRSQEAMRLTLRYHVNREDRTAEPVTTEALVADLDAAAALMDDPQGLDEMDVDGVAAVALVALEEHLGHGLPLPDASVKIAADIVLGIGENDPPLRDHDIEESYFSQGADRSAARALPLLLTPAADHVRRVVDGADGTAAYTRIEAALAALAASNVIQTRLFIARGLDHVWAAPCTNDAACVHQTALRIATDMMRECVFGPWSMERQEHSIEVLADPVVDTLPAVAGEDIYVSRLDPAIRALGQAAATDTCVAAEASALLGVLIDAQRRALLAQDRDTDLRGTHALASARALLTVNDDAAILAHVDAYVDNPAGLHHTLSAISAAAEEGPRRADTAHRIWPTIVEHVLDAHDSGHTPFHRDDRDWTMAALLPAFAGEGSYLHAEHAGKPIAWWDPAAAHTTVERWLGVAAGKPKCVDRLVRFIASSLPADEQVRVGLPWVWRAVLADPAAVANRCYTVAPWLIEIRTAAQAAGALNSWQRTVDALVVAGDSRLAPYSE</sequence>
<evidence type="ECO:0000256" key="1">
    <source>
        <dbReference type="SAM" id="Coils"/>
    </source>
</evidence>
<dbReference type="CDD" id="cd00090">
    <property type="entry name" value="HTH_ARSR"/>
    <property type="match status" value="1"/>
</dbReference>
<dbReference type="SUPFAM" id="SSF52540">
    <property type="entry name" value="P-loop containing nucleoside triphosphate hydrolases"/>
    <property type="match status" value="1"/>
</dbReference>
<keyword evidence="1" id="KW-0175">Coiled coil</keyword>
<dbReference type="PROSITE" id="PS00675">
    <property type="entry name" value="SIGMA54_INTERACT_1"/>
    <property type="match status" value="1"/>
</dbReference>
<dbReference type="Gene3D" id="1.10.10.10">
    <property type="entry name" value="Winged helix-like DNA-binding domain superfamily/Winged helix DNA-binding domain"/>
    <property type="match status" value="1"/>
</dbReference>
<dbReference type="Proteomes" id="UP001183176">
    <property type="component" value="Unassembled WGS sequence"/>
</dbReference>
<name>A0ABU2J6Z1_9ACTN</name>
<feature type="domain" description="HTH arsR-type" evidence="2">
    <location>
        <begin position="1"/>
        <end position="94"/>
    </location>
</feature>
<dbReference type="InterPro" id="IPR025662">
    <property type="entry name" value="Sigma_54_int_dom_ATP-bd_1"/>
</dbReference>
<dbReference type="EMBL" id="JAVREH010000004">
    <property type="protein sequence ID" value="MDT0260756.1"/>
    <property type="molecule type" value="Genomic_DNA"/>
</dbReference>
<evidence type="ECO:0000259" key="2">
    <source>
        <dbReference type="PROSITE" id="PS50987"/>
    </source>
</evidence>
<dbReference type="SUPFAM" id="SSF46785">
    <property type="entry name" value="Winged helix' DNA-binding domain"/>
    <property type="match status" value="1"/>
</dbReference>
<feature type="coiled-coil region" evidence="1">
    <location>
        <begin position="870"/>
        <end position="897"/>
    </location>
</feature>
<reference evidence="4" key="1">
    <citation type="submission" date="2023-07" db="EMBL/GenBank/DDBJ databases">
        <title>30 novel species of actinomycetes from the DSMZ collection.</title>
        <authorList>
            <person name="Nouioui I."/>
        </authorList>
    </citation>
    <scope>NUCLEOTIDE SEQUENCE [LARGE SCALE GENOMIC DNA]</scope>
    <source>
        <strain evidence="4">DSM 44399</strain>
    </source>
</reference>
<dbReference type="PROSITE" id="PS50987">
    <property type="entry name" value="HTH_ARSR_2"/>
    <property type="match status" value="1"/>
</dbReference>
<evidence type="ECO:0000313" key="4">
    <source>
        <dbReference type="Proteomes" id="UP001183176"/>
    </source>
</evidence>
<accession>A0ABU2J6Z1</accession>
<dbReference type="InterPro" id="IPR011991">
    <property type="entry name" value="ArsR-like_HTH"/>
</dbReference>
<dbReference type="InterPro" id="IPR001845">
    <property type="entry name" value="HTH_ArsR_DNA-bd_dom"/>
</dbReference>
<dbReference type="InterPro" id="IPR036388">
    <property type="entry name" value="WH-like_DNA-bd_sf"/>
</dbReference>
<dbReference type="InterPro" id="IPR027417">
    <property type="entry name" value="P-loop_NTPase"/>
</dbReference>
<evidence type="ECO:0000313" key="3">
    <source>
        <dbReference type="EMBL" id="MDT0260756.1"/>
    </source>
</evidence>
<proteinExistence type="predicted"/>
<gene>
    <name evidence="3" type="ORF">RM423_05040</name>
</gene>
<dbReference type="SMART" id="SM00418">
    <property type="entry name" value="HTH_ARSR"/>
    <property type="match status" value="1"/>
</dbReference>
<keyword evidence="4" id="KW-1185">Reference proteome</keyword>
<organism evidence="3 4">
    <name type="scientific">Jatrophihabitans lederbergiae</name>
    <dbReference type="NCBI Taxonomy" id="3075547"/>
    <lineage>
        <taxon>Bacteria</taxon>
        <taxon>Bacillati</taxon>
        <taxon>Actinomycetota</taxon>
        <taxon>Actinomycetes</taxon>
        <taxon>Jatrophihabitantales</taxon>
        <taxon>Jatrophihabitantaceae</taxon>
        <taxon>Jatrophihabitans</taxon>
    </lineage>
</organism>
<dbReference type="RefSeq" id="WP_311421908.1">
    <property type="nucleotide sequence ID" value="NZ_JAVREH010000004.1"/>
</dbReference>
<protein>
    <submittedName>
        <fullName evidence="3">Winged helix-turn-helix domain-containing protein</fullName>
    </submittedName>
</protein>
<dbReference type="InterPro" id="IPR036390">
    <property type="entry name" value="WH_DNA-bd_sf"/>
</dbReference>